<dbReference type="GO" id="GO:0005886">
    <property type="term" value="C:plasma membrane"/>
    <property type="evidence" value="ECO:0007669"/>
    <property type="project" value="UniProtKB-SubCell"/>
</dbReference>
<name>A0A2S0N6N1_9HYPH</name>
<evidence type="ECO:0000256" key="8">
    <source>
        <dbReference type="ARBA" id="ARBA00024725"/>
    </source>
</evidence>
<evidence type="ECO:0000256" key="2">
    <source>
        <dbReference type="ARBA" id="ARBA00005417"/>
    </source>
</evidence>
<dbReference type="Gene3D" id="1.20.1560.10">
    <property type="entry name" value="ABC transporter type 1, transmembrane domain"/>
    <property type="match status" value="1"/>
</dbReference>
<feature type="transmembrane region" description="Helical" evidence="9">
    <location>
        <begin position="38"/>
        <end position="60"/>
    </location>
</feature>
<dbReference type="OrthoDB" id="9804259at2"/>
<dbReference type="PANTHER" id="PTHR43394">
    <property type="entry name" value="ATP-DEPENDENT PERMEASE MDL1, MITOCHONDRIAL"/>
    <property type="match status" value="1"/>
</dbReference>
<feature type="domain" description="ABC transporter" evidence="10">
    <location>
        <begin position="355"/>
        <end position="591"/>
    </location>
</feature>
<evidence type="ECO:0000259" key="10">
    <source>
        <dbReference type="PROSITE" id="PS50893"/>
    </source>
</evidence>
<dbReference type="InterPro" id="IPR011527">
    <property type="entry name" value="ABC1_TM_dom"/>
</dbReference>
<dbReference type="KEGG" id="phr:C6569_00420"/>
<dbReference type="SUPFAM" id="SSF52540">
    <property type="entry name" value="P-loop containing nucleoside triphosphate hydrolases"/>
    <property type="match status" value="1"/>
</dbReference>
<dbReference type="InterPro" id="IPR027417">
    <property type="entry name" value="P-loop_NTPase"/>
</dbReference>
<accession>A0A2S0N6N1</accession>
<organism evidence="12 13">
    <name type="scientific">Phreatobacter cathodiphilus</name>
    <dbReference type="NCBI Taxonomy" id="1868589"/>
    <lineage>
        <taxon>Bacteria</taxon>
        <taxon>Pseudomonadati</taxon>
        <taxon>Pseudomonadota</taxon>
        <taxon>Alphaproteobacteria</taxon>
        <taxon>Hyphomicrobiales</taxon>
        <taxon>Phreatobacteraceae</taxon>
        <taxon>Phreatobacter</taxon>
    </lineage>
</organism>
<dbReference type="InterPro" id="IPR011918">
    <property type="entry name" value="ABC_MsbA_ATP-bd"/>
</dbReference>
<dbReference type="SMART" id="SM00382">
    <property type="entry name" value="AAA"/>
    <property type="match status" value="1"/>
</dbReference>
<dbReference type="NCBIfam" id="TIGR02204">
    <property type="entry name" value="MsbA_rel"/>
    <property type="match status" value="1"/>
</dbReference>
<dbReference type="CDD" id="cd18575">
    <property type="entry name" value="ABC_6TM_bac_exporter_ABCB8_10_like"/>
    <property type="match status" value="1"/>
</dbReference>
<feature type="transmembrane region" description="Helical" evidence="9">
    <location>
        <begin position="177"/>
        <end position="195"/>
    </location>
</feature>
<dbReference type="InterPro" id="IPR017871">
    <property type="entry name" value="ABC_transporter-like_CS"/>
</dbReference>
<dbReference type="PROSITE" id="PS00211">
    <property type="entry name" value="ABC_TRANSPORTER_1"/>
    <property type="match status" value="1"/>
</dbReference>
<evidence type="ECO:0000256" key="7">
    <source>
        <dbReference type="ARBA" id="ARBA00023136"/>
    </source>
</evidence>
<comment type="function">
    <text evidence="8">Part of an ABC transporter complex. Transmembrane domains (TMD) form a pore in the inner membrane and the ATP-binding domain (NBD) is responsible for energy generation.</text>
</comment>
<evidence type="ECO:0000313" key="13">
    <source>
        <dbReference type="Proteomes" id="UP000237889"/>
    </source>
</evidence>
<evidence type="ECO:0000256" key="4">
    <source>
        <dbReference type="ARBA" id="ARBA00022741"/>
    </source>
</evidence>
<protein>
    <submittedName>
        <fullName evidence="12">ABC transporter</fullName>
    </submittedName>
</protein>
<dbReference type="InterPro" id="IPR003439">
    <property type="entry name" value="ABC_transporter-like_ATP-bd"/>
</dbReference>
<keyword evidence="13" id="KW-1185">Reference proteome</keyword>
<proteinExistence type="inferred from homology"/>
<dbReference type="RefSeq" id="WP_106746997.1">
    <property type="nucleotide sequence ID" value="NZ_CP027668.1"/>
</dbReference>
<dbReference type="GO" id="GO:0005524">
    <property type="term" value="F:ATP binding"/>
    <property type="evidence" value="ECO:0007669"/>
    <property type="project" value="UniProtKB-KW"/>
</dbReference>
<dbReference type="FunFam" id="3.40.50.300:FF:000218">
    <property type="entry name" value="Multidrug ABC transporter ATP-binding protein"/>
    <property type="match status" value="1"/>
</dbReference>
<evidence type="ECO:0000313" key="12">
    <source>
        <dbReference type="EMBL" id="AVO43667.1"/>
    </source>
</evidence>
<evidence type="ECO:0000256" key="3">
    <source>
        <dbReference type="ARBA" id="ARBA00022692"/>
    </source>
</evidence>
<comment type="subcellular location">
    <subcellularLocation>
        <location evidence="1">Cell membrane</location>
        <topology evidence="1">Multi-pass membrane protein</topology>
    </subcellularLocation>
</comment>
<keyword evidence="4" id="KW-0547">Nucleotide-binding</keyword>
<reference evidence="12 13" key="1">
    <citation type="submission" date="2018-03" db="EMBL/GenBank/DDBJ databases">
        <title>Genome sequencing of Phreatobacter sp.</title>
        <authorList>
            <person name="Kim S.-J."/>
            <person name="Heo J."/>
            <person name="Kwon S.-W."/>
        </authorList>
    </citation>
    <scope>NUCLEOTIDE SEQUENCE [LARGE SCALE GENOMIC DNA]</scope>
    <source>
        <strain evidence="12 13">S-12</strain>
    </source>
</reference>
<keyword evidence="3 9" id="KW-0812">Transmembrane</keyword>
<dbReference type="InterPro" id="IPR039421">
    <property type="entry name" value="Type_1_exporter"/>
</dbReference>
<feature type="transmembrane region" description="Helical" evidence="9">
    <location>
        <begin position="80"/>
        <end position="98"/>
    </location>
</feature>
<dbReference type="AlphaFoldDB" id="A0A2S0N6N1"/>
<evidence type="ECO:0000256" key="5">
    <source>
        <dbReference type="ARBA" id="ARBA00022840"/>
    </source>
</evidence>
<dbReference type="Gene3D" id="3.40.50.300">
    <property type="entry name" value="P-loop containing nucleotide triphosphate hydrolases"/>
    <property type="match status" value="1"/>
</dbReference>
<dbReference type="PROSITE" id="PS50893">
    <property type="entry name" value="ABC_TRANSPORTER_2"/>
    <property type="match status" value="1"/>
</dbReference>
<evidence type="ECO:0000259" key="11">
    <source>
        <dbReference type="PROSITE" id="PS50929"/>
    </source>
</evidence>
<keyword evidence="6 9" id="KW-1133">Transmembrane helix</keyword>
<dbReference type="InterPro" id="IPR003593">
    <property type="entry name" value="AAA+_ATPase"/>
</dbReference>
<keyword evidence="7 9" id="KW-0472">Membrane</keyword>
<dbReference type="Pfam" id="PF00005">
    <property type="entry name" value="ABC_tran"/>
    <property type="match status" value="1"/>
</dbReference>
<dbReference type="Pfam" id="PF00664">
    <property type="entry name" value="ABC_membrane"/>
    <property type="match status" value="1"/>
</dbReference>
<dbReference type="Proteomes" id="UP000237889">
    <property type="component" value="Chromosome"/>
</dbReference>
<sequence>MSTVDPLSGGPAAAVPARRPKFRPLLQFLPFMLRHPGMLAGAGIALLVASLATLAVPLAIRRMIDFGFAAEGMITQYFGMLVVIAAILAVASAARFYLVTTIGERVVADIRTSVFNHLATLSPSFFDTARTGELVSRLTADTTQLKSALGVSVSMALRNIIMFAGAVAMMVITSPQLSLYVVGAIPFLVLPLVAFGRNVRRRSRAAQDRLAAASAYASENIQAVRTMQAFTAEATVTRRFSEAAEDAYEGARGANRARAVLTAVIIFLVFASVVAVLWAGAQQVLAGTITGGRLSQFVLYAVFAASSLSQLSEVWSEISQAAGSAERLGEILAVTPDIKAPEKPLTLPEPARGEVAFVAVRFAYPTRPETRILDDVTFAVKAGERVAIVGPSGSGKSTLFALVQRFYDPQGGVVRFDGVPVAEADPVALRSRIALVPQDVAIFAASVAENIRYGRPGATDEEVAAAARMAHAEEFIARMPEGYASLIGERGVTLSGGQRQRIAIARAILRDAPLLLLDEATSALDAESETLVQEALSRLMAGRTTLVIAHRLATVLDCDRILVMDQGRIVEQGTHASLAAAGGLYARLAELQFKTQATVERAAASTP</sequence>
<dbReference type="PROSITE" id="PS50929">
    <property type="entry name" value="ABC_TM1F"/>
    <property type="match status" value="1"/>
</dbReference>
<gene>
    <name evidence="12" type="ORF">C6569_00420</name>
</gene>
<dbReference type="GO" id="GO:0015421">
    <property type="term" value="F:ABC-type oligopeptide transporter activity"/>
    <property type="evidence" value="ECO:0007669"/>
    <property type="project" value="TreeGrafter"/>
</dbReference>
<dbReference type="GO" id="GO:0016887">
    <property type="term" value="F:ATP hydrolysis activity"/>
    <property type="evidence" value="ECO:0007669"/>
    <property type="project" value="InterPro"/>
</dbReference>
<evidence type="ECO:0000256" key="1">
    <source>
        <dbReference type="ARBA" id="ARBA00004651"/>
    </source>
</evidence>
<evidence type="ECO:0000256" key="6">
    <source>
        <dbReference type="ARBA" id="ARBA00022989"/>
    </source>
</evidence>
<dbReference type="InterPro" id="IPR036640">
    <property type="entry name" value="ABC1_TM_sf"/>
</dbReference>
<comment type="similarity">
    <text evidence="2">Belongs to the ABC transporter superfamily.</text>
</comment>
<dbReference type="SUPFAM" id="SSF90123">
    <property type="entry name" value="ABC transporter transmembrane region"/>
    <property type="match status" value="1"/>
</dbReference>
<keyword evidence="5" id="KW-0067">ATP-binding</keyword>
<feature type="transmembrane region" description="Helical" evidence="9">
    <location>
        <begin position="259"/>
        <end position="281"/>
    </location>
</feature>
<evidence type="ECO:0000256" key="9">
    <source>
        <dbReference type="SAM" id="Phobius"/>
    </source>
</evidence>
<feature type="domain" description="ABC transmembrane type-1" evidence="11">
    <location>
        <begin position="40"/>
        <end position="320"/>
    </location>
</feature>
<dbReference type="EMBL" id="CP027668">
    <property type="protein sequence ID" value="AVO43667.1"/>
    <property type="molecule type" value="Genomic_DNA"/>
</dbReference>
<dbReference type="PANTHER" id="PTHR43394:SF1">
    <property type="entry name" value="ATP-BINDING CASSETTE SUB-FAMILY B MEMBER 10, MITOCHONDRIAL"/>
    <property type="match status" value="1"/>
</dbReference>